<dbReference type="EMBL" id="UINC01117226">
    <property type="protein sequence ID" value="SVC89508.1"/>
    <property type="molecule type" value="Genomic_DNA"/>
</dbReference>
<dbReference type="SUPFAM" id="SSF81271">
    <property type="entry name" value="TGS-like"/>
    <property type="match status" value="1"/>
</dbReference>
<gene>
    <name evidence="4" type="ORF">METZ01_LOCUS342362</name>
</gene>
<dbReference type="GO" id="GO:0016887">
    <property type="term" value="F:ATP hydrolysis activity"/>
    <property type="evidence" value="ECO:0007669"/>
    <property type="project" value="TreeGrafter"/>
</dbReference>
<organism evidence="4">
    <name type="scientific">marine metagenome</name>
    <dbReference type="NCBI Taxonomy" id="408172"/>
    <lineage>
        <taxon>unclassified sequences</taxon>
        <taxon>metagenomes</taxon>
        <taxon>ecological metagenomes</taxon>
    </lineage>
</organism>
<dbReference type="AlphaFoldDB" id="A0A382QXD8"/>
<proteinExistence type="predicted"/>
<accession>A0A382QXD8</accession>
<keyword evidence="2" id="KW-0067">ATP-binding</keyword>
<evidence type="ECO:0000313" key="4">
    <source>
        <dbReference type="EMBL" id="SVC89508.1"/>
    </source>
</evidence>
<reference evidence="4" key="1">
    <citation type="submission" date="2018-05" db="EMBL/GenBank/DDBJ databases">
        <authorList>
            <person name="Lanie J.A."/>
            <person name="Ng W.-L."/>
            <person name="Kazmierczak K.M."/>
            <person name="Andrzejewski T.M."/>
            <person name="Davidsen T.M."/>
            <person name="Wayne K.J."/>
            <person name="Tettelin H."/>
            <person name="Glass J.I."/>
            <person name="Rusch D."/>
            <person name="Podicherti R."/>
            <person name="Tsui H.-C.T."/>
            <person name="Winkler M.E."/>
        </authorList>
    </citation>
    <scope>NUCLEOTIDE SEQUENCE</scope>
</reference>
<dbReference type="FunFam" id="3.10.20.30:FF:000001">
    <property type="entry name" value="Ribosome-binding ATPase YchF"/>
    <property type="match status" value="1"/>
</dbReference>
<dbReference type="InterPro" id="IPR013029">
    <property type="entry name" value="YchF_C"/>
</dbReference>
<dbReference type="InterPro" id="IPR012676">
    <property type="entry name" value="TGS-like"/>
</dbReference>
<evidence type="ECO:0000256" key="1">
    <source>
        <dbReference type="ARBA" id="ARBA00022741"/>
    </source>
</evidence>
<dbReference type="Gene3D" id="3.10.20.30">
    <property type="match status" value="1"/>
</dbReference>
<name>A0A382QXD8_9ZZZZ</name>
<keyword evidence="1" id="KW-0547">Nucleotide-binding</keyword>
<dbReference type="Pfam" id="PF06071">
    <property type="entry name" value="YchF-GTPase_C"/>
    <property type="match status" value="1"/>
</dbReference>
<feature type="domain" description="YchF C-terminal" evidence="3">
    <location>
        <begin position="1"/>
        <end position="76"/>
    </location>
</feature>
<dbReference type="GO" id="GO:0005524">
    <property type="term" value="F:ATP binding"/>
    <property type="evidence" value="ECO:0007669"/>
    <property type="project" value="UniProtKB-KW"/>
</dbReference>
<evidence type="ECO:0000256" key="2">
    <source>
        <dbReference type="ARBA" id="ARBA00022840"/>
    </source>
</evidence>
<dbReference type="PANTHER" id="PTHR23305:SF18">
    <property type="entry name" value="OBG-TYPE G DOMAIN-CONTAINING PROTEIN"/>
    <property type="match status" value="1"/>
</dbReference>
<dbReference type="InterPro" id="IPR012675">
    <property type="entry name" value="Beta-grasp_dom_sf"/>
</dbReference>
<sequence>EKEVRAWTFRKGMTAPQCAGVIHTDFEKGFIKADVVSYEELMAAGSMQAARDVGKWRLEGKEYQFVDGDVALFKCNA</sequence>
<dbReference type="PANTHER" id="PTHR23305">
    <property type="entry name" value="OBG GTPASE FAMILY"/>
    <property type="match status" value="1"/>
</dbReference>
<dbReference type="GO" id="GO:0005737">
    <property type="term" value="C:cytoplasm"/>
    <property type="evidence" value="ECO:0007669"/>
    <property type="project" value="TreeGrafter"/>
</dbReference>
<protein>
    <recommendedName>
        <fullName evidence="3">YchF C-terminal domain-containing protein</fullName>
    </recommendedName>
</protein>
<feature type="non-terminal residue" evidence="4">
    <location>
        <position position="1"/>
    </location>
</feature>
<evidence type="ECO:0000259" key="3">
    <source>
        <dbReference type="Pfam" id="PF06071"/>
    </source>
</evidence>